<organism evidence="1 2">
    <name type="scientific">Paraburkholderia hiiakae</name>
    <dbReference type="NCBI Taxonomy" id="1081782"/>
    <lineage>
        <taxon>Bacteria</taxon>
        <taxon>Pseudomonadati</taxon>
        <taxon>Pseudomonadota</taxon>
        <taxon>Betaproteobacteria</taxon>
        <taxon>Burkholderiales</taxon>
        <taxon>Burkholderiaceae</taxon>
        <taxon>Paraburkholderia</taxon>
    </lineage>
</organism>
<dbReference type="Proteomes" id="UP000656319">
    <property type="component" value="Unassembled WGS sequence"/>
</dbReference>
<accession>A0ABM8NK03</accession>
<dbReference type="RefSeq" id="WP_236596806.1">
    <property type="nucleotide sequence ID" value="NZ_CAJHCQ010000005.1"/>
</dbReference>
<comment type="caution">
    <text evidence="1">The sequence shown here is derived from an EMBL/GenBank/DDBJ whole genome shotgun (WGS) entry which is preliminary data.</text>
</comment>
<name>A0ABM8NK03_9BURK</name>
<dbReference type="Gene3D" id="1.10.260.40">
    <property type="entry name" value="lambda repressor-like DNA-binding domains"/>
    <property type="match status" value="1"/>
</dbReference>
<evidence type="ECO:0000313" key="1">
    <source>
        <dbReference type="EMBL" id="CAD6529263.1"/>
    </source>
</evidence>
<dbReference type="EMBL" id="CAJHCQ010000005">
    <property type="protein sequence ID" value="CAD6529263.1"/>
    <property type="molecule type" value="Genomic_DNA"/>
</dbReference>
<protein>
    <submittedName>
        <fullName evidence="1">Uncharacterized protein</fullName>
    </submittedName>
</protein>
<evidence type="ECO:0000313" key="2">
    <source>
        <dbReference type="Proteomes" id="UP000656319"/>
    </source>
</evidence>
<dbReference type="InterPro" id="IPR010982">
    <property type="entry name" value="Lambda_DNA-bd_dom_sf"/>
</dbReference>
<gene>
    <name evidence="1" type="ORF">LMG27952_02280</name>
</gene>
<dbReference type="Pfam" id="PF18143">
    <property type="entry name" value="HAD_SAK_2"/>
    <property type="match status" value="1"/>
</dbReference>
<keyword evidence="2" id="KW-1185">Reference proteome</keyword>
<reference evidence="1 2" key="1">
    <citation type="submission" date="2020-10" db="EMBL/GenBank/DDBJ databases">
        <authorList>
            <person name="Peeters C."/>
        </authorList>
    </citation>
    <scope>NUCLEOTIDE SEQUENCE [LARGE SCALE GENOMIC DNA]</scope>
    <source>
        <strain evidence="1 2">LMG 27952</strain>
    </source>
</reference>
<sequence length="299" mass="33241">MPSASSTPNSALIPHAADLCALGGLVREFRLRCELSLLDAADNLYVDAADLSRIEDGLSVGTDILFLVLAGFGLEMLIMKRDDASVALEAIGHSVDWYKVMEHRSPRRDPPVPARLVMDNMTPTLFVDFDGTLHAGNAYIGEDDEITLDTGRPLLEFAPLLVELLAPYPDVEIVLTTSWGRRLSVERVIAYLPPELRPRVVGTTSSIKPRRSYVLDGTERTHVIASYVYGKRLKHWLAIDDAVFGAERFGQEPGELVGHFLLLDPTRGISDENAQQRIRQWLADVHHKHIARMEPRSGD</sequence>
<proteinExistence type="predicted"/>